<proteinExistence type="predicted"/>
<protein>
    <submittedName>
        <fullName evidence="2">tRNA1(Val) (Adenine(37)-N6)-methyltransferase</fullName>
        <ecNumber evidence="2">2.1.1.223</ecNumber>
    </submittedName>
</protein>
<evidence type="ECO:0000259" key="1">
    <source>
        <dbReference type="Pfam" id="PF05175"/>
    </source>
</evidence>
<dbReference type="EMBL" id="CP158367">
    <property type="protein sequence ID" value="XBX74962.1"/>
    <property type="molecule type" value="Genomic_DNA"/>
</dbReference>
<keyword evidence="2" id="KW-0489">Methyltransferase</keyword>
<dbReference type="SUPFAM" id="SSF53335">
    <property type="entry name" value="S-adenosyl-L-methionine-dependent methyltransferases"/>
    <property type="match status" value="1"/>
</dbReference>
<dbReference type="AlphaFoldDB" id="A0AAU7VLM4"/>
<dbReference type="PANTHER" id="PTHR47739:SF1">
    <property type="entry name" value="TRNA1(VAL) (ADENINE(37)-N6)-METHYLTRANSFERASE"/>
    <property type="match status" value="1"/>
</dbReference>
<dbReference type="EC" id="2.1.1.223" evidence="2"/>
<reference evidence="2" key="2">
    <citation type="submission" date="2024-06" db="EMBL/GenBank/DDBJ databases">
        <authorList>
            <person name="Petrova K.O."/>
            <person name="Toshchakov S.V."/>
            <person name="Boltjanskaja Y.V."/>
            <person name="Kevbrin V."/>
        </authorList>
    </citation>
    <scope>NUCLEOTIDE SEQUENCE</scope>
    <source>
        <strain evidence="2">Z-910T</strain>
    </source>
</reference>
<dbReference type="GO" id="GO:0008168">
    <property type="term" value="F:methyltransferase activity"/>
    <property type="evidence" value="ECO:0007669"/>
    <property type="project" value="UniProtKB-KW"/>
</dbReference>
<keyword evidence="2" id="KW-0808">Transferase</keyword>
<sequence>MIKKVVHDIKDRNIRVDDLQRNELKIIQNPKLYTFTMDAVLLAHYATVKKNYNIVDLGTGTGVIPLIISTRADINKILAVEIQEQLFELTLKSVNLNKLNNVIKVINEDVREGLPSIAKNRYDLVTLNPPYLKYDSNIKKTSKNIGRSELCGNLEDFISLAAKLLKVGGRLAMVQSSHRLADTIAILKKYNLEPKRFRMVQSTTVKEPGIFLLETIKGAKAGLKVGPVLIIYNELNEYTKEVANIYYGKGGLL</sequence>
<organism evidence="2">
    <name type="scientific">Proteinivorax tanatarense</name>
    <dbReference type="NCBI Taxonomy" id="1260629"/>
    <lineage>
        <taxon>Bacteria</taxon>
        <taxon>Bacillati</taxon>
        <taxon>Bacillota</taxon>
        <taxon>Clostridia</taxon>
        <taxon>Eubacteriales</taxon>
        <taxon>Proteinivoracaceae</taxon>
        <taxon>Proteinivorax</taxon>
    </lineage>
</organism>
<gene>
    <name evidence="2" type="ORF">PRVXT_000050</name>
</gene>
<reference evidence="2" key="1">
    <citation type="journal article" date="2013" name="Extremophiles">
        <title>Proteinivorax tanatarense gen. nov., sp. nov., an anaerobic, haloalkaliphilic, proteolytic bacterium isolated from a decaying algal bloom, and proposal of Proteinivoraceae fam. nov.</title>
        <authorList>
            <person name="Kevbrin V."/>
            <person name="Boltyanskaya Y."/>
            <person name="Zhilina T."/>
            <person name="Kolganova T."/>
            <person name="Lavrentjeva E."/>
            <person name="Kuznetsov B."/>
        </authorList>
    </citation>
    <scope>NUCLEOTIDE SEQUENCE</scope>
    <source>
        <strain evidence="2">Z-910T</strain>
    </source>
</reference>
<name>A0AAU7VLM4_9FIRM</name>
<dbReference type="PANTHER" id="PTHR47739">
    <property type="entry name" value="TRNA1(VAL) (ADENINE(37)-N6)-METHYLTRANSFERASE"/>
    <property type="match status" value="1"/>
</dbReference>
<dbReference type="Gene3D" id="3.40.50.150">
    <property type="entry name" value="Vaccinia Virus protein VP39"/>
    <property type="match status" value="1"/>
</dbReference>
<dbReference type="Pfam" id="PF05175">
    <property type="entry name" value="MTS"/>
    <property type="match status" value="1"/>
</dbReference>
<evidence type="ECO:0000313" key="2">
    <source>
        <dbReference type="EMBL" id="XBX74962.1"/>
    </source>
</evidence>
<accession>A0AAU7VLM4</accession>
<dbReference type="InterPro" id="IPR050210">
    <property type="entry name" value="tRNA_Adenine-N(6)_MTase"/>
</dbReference>
<dbReference type="GO" id="GO:0032259">
    <property type="term" value="P:methylation"/>
    <property type="evidence" value="ECO:0007669"/>
    <property type="project" value="UniProtKB-KW"/>
</dbReference>
<feature type="domain" description="Methyltransferase small" evidence="1">
    <location>
        <begin position="41"/>
        <end position="183"/>
    </location>
</feature>
<dbReference type="RefSeq" id="WP_350343709.1">
    <property type="nucleotide sequence ID" value="NZ_CP158367.1"/>
</dbReference>
<dbReference type="InterPro" id="IPR029063">
    <property type="entry name" value="SAM-dependent_MTases_sf"/>
</dbReference>
<dbReference type="InterPro" id="IPR007848">
    <property type="entry name" value="Small_mtfrase_dom"/>
</dbReference>
<dbReference type="CDD" id="cd02440">
    <property type="entry name" value="AdoMet_MTases"/>
    <property type="match status" value="1"/>
</dbReference>